<dbReference type="Proteomes" id="UP001152622">
    <property type="component" value="Chromosome 8"/>
</dbReference>
<accession>A0A9Q1F673</accession>
<sequence length="155" mass="16175">MTRLPRRWQCIQTNLCSPGDAGGVLFLRGVEAGAMVAATGPGVSRTGVEGPRHVLEGLLGSEASLGVGVEERSASMEGLDVSLLPKIAARTRIHRYVATYRFRRSGGRRSLSEWRMATGMLPVTGAGFGVEQGDSSVSETTAGASPWETGSPGSG</sequence>
<feature type="region of interest" description="Disordered" evidence="1">
    <location>
        <begin position="129"/>
        <end position="155"/>
    </location>
</feature>
<evidence type="ECO:0000256" key="1">
    <source>
        <dbReference type="SAM" id="MobiDB-lite"/>
    </source>
</evidence>
<evidence type="ECO:0000313" key="3">
    <source>
        <dbReference type="Proteomes" id="UP001152622"/>
    </source>
</evidence>
<name>A0A9Q1F673_SYNKA</name>
<evidence type="ECO:0000313" key="2">
    <source>
        <dbReference type="EMBL" id="KAJ8351904.1"/>
    </source>
</evidence>
<feature type="compositionally biased region" description="Polar residues" evidence="1">
    <location>
        <begin position="133"/>
        <end position="143"/>
    </location>
</feature>
<reference evidence="2" key="1">
    <citation type="journal article" date="2023" name="Science">
        <title>Genome structures resolve the early diversification of teleost fishes.</title>
        <authorList>
            <person name="Parey E."/>
            <person name="Louis A."/>
            <person name="Montfort J."/>
            <person name="Bouchez O."/>
            <person name="Roques C."/>
            <person name="Iampietro C."/>
            <person name="Lluch J."/>
            <person name="Castinel A."/>
            <person name="Donnadieu C."/>
            <person name="Desvignes T."/>
            <person name="Floi Bucao C."/>
            <person name="Jouanno E."/>
            <person name="Wen M."/>
            <person name="Mejri S."/>
            <person name="Dirks R."/>
            <person name="Jansen H."/>
            <person name="Henkel C."/>
            <person name="Chen W.J."/>
            <person name="Zahm M."/>
            <person name="Cabau C."/>
            <person name="Klopp C."/>
            <person name="Thompson A.W."/>
            <person name="Robinson-Rechavi M."/>
            <person name="Braasch I."/>
            <person name="Lecointre G."/>
            <person name="Bobe J."/>
            <person name="Postlethwait J.H."/>
            <person name="Berthelot C."/>
            <person name="Roest Crollius H."/>
            <person name="Guiguen Y."/>
        </authorList>
    </citation>
    <scope>NUCLEOTIDE SEQUENCE</scope>
    <source>
        <strain evidence="2">WJC10195</strain>
    </source>
</reference>
<protein>
    <submittedName>
        <fullName evidence="2">Uncharacterized protein</fullName>
    </submittedName>
</protein>
<comment type="caution">
    <text evidence="2">The sequence shown here is derived from an EMBL/GenBank/DDBJ whole genome shotgun (WGS) entry which is preliminary data.</text>
</comment>
<dbReference type="EMBL" id="JAINUF010000008">
    <property type="protein sequence ID" value="KAJ8351904.1"/>
    <property type="molecule type" value="Genomic_DNA"/>
</dbReference>
<proteinExistence type="predicted"/>
<organism evidence="2 3">
    <name type="scientific">Synaphobranchus kaupii</name>
    <name type="common">Kaup's arrowtooth eel</name>
    <dbReference type="NCBI Taxonomy" id="118154"/>
    <lineage>
        <taxon>Eukaryota</taxon>
        <taxon>Metazoa</taxon>
        <taxon>Chordata</taxon>
        <taxon>Craniata</taxon>
        <taxon>Vertebrata</taxon>
        <taxon>Euteleostomi</taxon>
        <taxon>Actinopterygii</taxon>
        <taxon>Neopterygii</taxon>
        <taxon>Teleostei</taxon>
        <taxon>Anguilliformes</taxon>
        <taxon>Synaphobranchidae</taxon>
        <taxon>Synaphobranchus</taxon>
    </lineage>
</organism>
<keyword evidence="3" id="KW-1185">Reference proteome</keyword>
<gene>
    <name evidence="2" type="ORF">SKAU_G00233800</name>
</gene>
<dbReference type="AlphaFoldDB" id="A0A9Q1F673"/>